<proteinExistence type="predicted"/>
<sequence length="721" mass="85635">MSISIEQTIVYTERLIKIFQDEKNEIISYPDPNRGNKIKFKVQHLLDYLKNGMLNRYAECNWKKSTITPDKLVTFLLWFAKSKGTISEYAALLKYTIAMLNIPRDEFGFPKWFELDINSKLYKSVCPERWEEHTMEKIIHKVWSDYKLRVICQKKLDNFYFDACCEDVKLIFECQEDARAHEENQNDIEKKHVAYKYGYDIIYFKQYDEKKCSFGYYNEFFNMLKDKIEGSLLTNSDDYVNQKVISMFINKFKQELVFLEKCIKFENNFDTSKDINLQKYYIKLQTMTKRKKETIEGIIDNIEGKDRSTILTIFKIIDETAKILEKDEAGDDYIIPIETICKMLEIRNTNNINNFKQVIMDHKIHRCKNNNIYINSYGLMYVFTKLDLSLINPKLSIILQEYLNYADVFYKVIINKIRKHHHHRESIIMEGFKQSNEYKLNLECTRMMSQIDELISKNNIVNEENKQLKTNTIKLIQGFQIVSDTGNKLHDLYKESITSGIIELKDNMNKIKDNDNIKKVLEMKKSKYKDIVIPICETINEVQKKLDKLTRDTNHLTRSIKKDITICNQYNETLIHHLNKPKIVILQKYCKKEIVINYSEFKLYYTGDENDKVTMAELRGRAKSCGIPSQQIDIIVRYLMPPTAQITRPDYLYCVLFEENLKNNEDNDYFGYKLFNELIMNENKVTKKDIDKNNHSEKSDEDDSDDEDEDESEKLDDFEDL</sequence>
<evidence type="ECO:0000256" key="1">
    <source>
        <dbReference type="SAM" id="MobiDB-lite"/>
    </source>
</evidence>
<name>A0A6C0LZR5_9ZZZZ</name>
<accession>A0A6C0LZR5</accession>
<dbReference type="AlphaFoldDB" id="A0A6C0LZR5"/>
<dbReference type="EMBL" id="MN740613">
    <property type="protein sequence ID" value="QHU35870.1"/>
    <property type="molecule type" value="Genomic_DNA"/>
</dbReference>
<evidence type="ECO:0000313" key="2">
    <source>
        <dbReference type="EMBL" id="QHU35870.1"/>
    </source>
</evidence>
<organism evidence="2">
    <name type="scientific">viral metagenome</name>
    <dbReference type="NCBI Taxonomy" id="1070528"/>
    <lineage>
        <taxon>unclassified sequences</taxon>
        <taxon>metagenomes</taxon>
        <taxon>organismal metagenomes</taxon>
    </lineage>
</organism>
<reference evidence="2" key="1">
    <citation type="journal article" date="2020" name="Nature">
        <title>Giant virus diversity and host interactions through global metagenomics.</title>
        <authorList>
            <person name="Schulz F."/>
            <person name="Roux S."/>
            <person name="Paez-Espino D."/>
            <person name="Jungbluth S."/>
            <person name="Walsh D.A."/>
            <person name="Denef V.J."/>
            <person name="McMahon K.D."/>
            <person name="Konstantinidis K.T."/>
            <person name="Eloe-Fadrosh E.A."/>
            <person name="Kyrpides N.C."/>
            <person name="Woyke T."/>
        </authorList>
    </citation>
    <scope>NUCLEOTIDE SEQUENCE</scope>
    <source>
        <strain evidence="2">GVMAG-S-1035085-51</strain>
    </source>
</reference>
<feature type="region of interest" description="Disordered" evidence="1">
    <location>
        <begin position="686"/>
        <end position="721"/>
    </location>
</feature>
<protein>
    <submittedName>
        <fullName evidence="2">Uncharacterized protein</fullName>
    </submittedName>
</protein>
<feature type="compositionally biased region" description="Acidic residues" evidence="1">
    <location>
        <begin position="699"/>
        <end position="721"/>
    </location>
</feature>
<feature type="compositionally biased region" description="Basic and acidic residues" evidence="1">
    <location>
        <begin position="686"/>
        <end position="698"/>
    </location>
</feature>